<organism evidence="1 2">
    <name type="scientific">Aldrovandia affinis</name>
    <dbReference type="NCBI Taxonomy" id="143900"/>
    <lineage>
        <taxon>Eukaryota</taxon>
        <taxon>Metazoa</taxon>
        <taxon>Chordata</taxon>
        <taxon>Craniata</taxon>
        <taxon>Vertebrata</taxon>
        <taxon>Euteleostomi</taxon>
        <taxon>Actinopterygii</taxon>
        <taxon>Neopterygii</taxon>
        <taxon>Teleostei</taxon>
        <taxon>Notacanthiformes</taxon>
        <taxon>Halosauridae</taxon>
        <taxon>Aldrovandia</taxon>
    </lineage>
</organism>
<dbReference type="EMBL" id="JAINUG010002568">
    <property type="protein sequence ID" value="KAJ8347498.1"/>
    <property type="molecule type" value="Genomic_DNA"/>
</dbReference>
<protein>
    <submittedName>
        <fullName evidence="1">Uncharacterized protein</fullName>
    </submittedName>
</protein>
<dbReference type="AlphaFoldDB" id="A0AAD7VWZ2"/>
<keyword evidence="2" id="KW-1185">Reference proteome</keyword>
<name>A0AAD7VWZ2_9TELE</name>
<reference evidence="1" key="1">
    <citation type="journal article" date="2023" name="Science">
        <title>Genome structures resolve the early diversification of teleost fishes.</title>
        <authorList>
            <person name="Parey E."/>
            <person name="Louis A."/>
            <person name="Montfort J."/>
            <person name="Bouchez O."/>
            <person name="Roques C."/>
            <person name="Iampietro C."/>
            <person name="Lluch J."/>
            <person name="Castinel A."/>
            <person name="Donnadieu C."/>
            <person name="Desvignes T."/>
            <person name="Floi Bucao C."/>
            <person name="Jouanno E."/>
            <person name="Wen M."/>
            <person name="Mejri S."/>
            <person name="Dirks R."/>
            <person name="Jansen H."/>
            <person name="Henkel C."/>
            <person name="Chen W.J."/>
            <person name="Zahm M."/>
            <person name="Cabau C."/>
            <person name="Klopp C."/>
            <person name="Thompson A.W."/>
            <person name="Robinson-Rechavi M."/>
            <person name="Braasch I."/>
            <person name="Lecointre G."/>
            <person name="Bobe J."/>
            <person name="Postlethwait J.H."/>
            <person name="Berthelot C."/>
            <person name="Roest Crollius H."/>
            <person name="Guiguen Y."/>
        </authorList>
    </citation>
    <scope>NUCLEOTIDE SEQUENCE</scope>
    <source>
        <strain evidence="1">NC1722</strain>
    </source>
</reference>
<dbReference type="Gene3D" id="1.10.10.10">
    <property type="entry name" value="Winged helix-like DNA-binding domain superfamily/Winged helix DNA-binding domain"/>
    <property type="match status" value="1"/>
</dbReference>
<accession>A0AAD7VWZ2</accession>
<gene>
    <name evidence="1" type="ORF">AAFF_G00191940</name>
</gene>
<proteinExistence type="predicted"/>
<dbReference type="InterPro" id="IPR036388">
    <property type="entry name" value="WH-like_DNA-bd_sf"/>
</dbReference>
<evidence type="ECO:0000313" key="2">
    <source>
        <dbReference type="Proteomes" id="UP001221898"/>
    </source>
</evidence>
<sequence>MQPEQVPLKLPTWLPQSVARYVAHTEHGLSIRELARRDGCHASTVSRQIHKLEAMRDDPCGCGVEDVPAEIASKGDGRAFVGKVPRICQMKPWCRKKGSVCCGAL</sequence>
<dbReference type="Proteomes" id="UP001221898">
    <property type="component" value="Unassembled WGS sequence"/>
</dbReference>
<evidence type="ECO:0000313" key="1">
    <source>
        <dbReference type="EMBL" id="KAJ8347498.1"/>
    </source>
</evidence>
<comment type="caution">
    <text evidence="1">The sequence shown here is derived from an EMBL/GenBank/DDBJ whole genome shotgun (WGS) entry which is preliminary data.</text>
</comment>